<keyword evidence="4 7" id="KW-0812">Transmembrane</keyword>
<evidence type="ECO:0000256" key="5">
    <source>
        <dbReference type="ARBA" id="ARBA00022989"/>
    </source>
</evidence>
<dbReference type="GO" id="GO:0015031">
    <property type="term" value="P:protein transport"/>
    <property type="evidence" value="ECO:0007669"/>
    <property type="project" value="UniProtKB-KW"/>
</dbReference>
<comment type="similarity">
    <text evidence="2 7">Belongs to the ExbD/TolR family.</text>
</comment>
<keyword evidence="7" id="KW-0653">Protein transport</keyword>
<evidence type="ECO:0000256" key="6">
    <source>
        <dbReference type="ARBA" id="ARBA00023136"/>
    </source>
</evidence>
<keyword evidence="5 8" id="KW-1133">Transmembrane helix</keyword>
<accession>A0A420W9K5</accession>
<gene>
    <name evidence="9" type="ORF">C7457_0896</name>
</gene>
<dbReference type="GO" id="GO:0005886">
    <property type="term" value="C:plasma membrane"/>
    <property type="evidence" value="ECO:0007669"/>
    <property type="project" value="UniProtKB-SubCell"/>
</dbReference>
<dbReference type="InterPro" id="IPR003400">
    <property type="entry name" value="ExbD"/>
</dbReference>
<feature type="transmembrane region" description="Helical" evidence="8">
    <location>
        <begin position="23"/>
        <end position="44"/>
    </location>
</feature>
<dbReference type="Pfam" id="PF02472">
    <property type="entry name" value="ExbD"/>
    <property type="match status" value="1"/>
</dbReference>
<evidence type="ECO:0000313" key="10">
    <source>
        <dbReference type="Proteomes" id="UP000280881"/>
    </source>
</evidence>
<comment type="caution">
    <text evidence="9">The sequence shown here is derived from an EMBL/GenBank/DDBJ whole genome shotgun (WGS) entry which is preliminary data.</text>
</comment>
<proteinExistence type="inferred from homology"/>
<keyword evidence="7" id="KW-0813">Transport</keyword>
<dbReference type="Gene3D" id="3.30.420.270">
    <property type="match status" value="1"/>
</dbReference>
<evidence type="ECO:0000256" key="2">
    <source>
        <dbReference type="ARBA" id="ARBA00005811"/>
    </source>
</evidence>
<reference evidence="9 10" key="1">
    <citation type="submission" date="2018-10" db="EMBL/GenBank/DDBJ databases">
        <title>Genomic Encyclopedia of Type Strains, Phase IV (KMG-IV): sequencing the most valuable type-strain genomes for metagenomic binning, comparative biology and taxonomic classification.</title>
        <authorList>
            <person name="Goeker M."/>
        </authorList>
    </citation>
    <scope>NUCLEOTIDE SEQUENCE [LARGE SCALE GENOMIC DNA]</scope>
    <source>
        <strain evidence="9 10">DSM 15521</strain>
    </source>
</reference>
<dbReference type="OrthoDB" id="287326at2"/>
<evidence type="ECO:0000313" key="9">
    <source>
        <dbReference type="EMBL" id="RKQ64006.1"/>
    </source>
</evidence>
<evidence type="ECO:0000256" key="4">
    <source>
        <dbReference type="ARBA" id="ARBA00022692"/>
    </source>
</evidence>
<comment type="subcellular location">
    <subcellularLocation>
        <location evidence="1">Cell membrane</location>
        <topology evidence="1">Single-pass membrane protein</topology>
    </subcellularLocation>
    <subcellularLocation>
        <location evidence="7">Cell membrane</location>
        <topology evidence="7">Single-pass type II membrane protein</topology>
    </subcellularLocation>
</comment>
<dbReference type="PANTHER" id="PTHR30558:SF7">
    <property type="entry name" value="TOL-PAL SYSTEM PROTEIN TOLR"/>
    <property type="match status" value="1"/>
</dbReference>
<evidence type="ECO:0000256" key="7">
    <source>
        <dbReference type="RuleBase" id="RU003879"/>
    </source>
</evidence>
<evidence type="ECO:0000256" key="1">
    <source>
        <dbReference type="ARBA" id="ARBA00004162"/>
    </source>
</evidence>
<keyword evidence="3" id="KW-1003">Cell membrane</keyword>
<name>A0A420W9K5_9BACT</name>
<sequence length="145" mass="16035">MFKFREDSCSEKPELIIVPMVDVMLFLLAFFVLIAGSIIPGLAVKTNPPKTLQKSSFHPKSKVITITVKKDGSIYYGNNPLTFDELVRLLKGFKRQNPNLSVAIDADRDASVQSLVRVLDAVNKVGINSVGLLAEEERKENGSSR</sequence>
<protein>
    <submittedName>
        <fullName evidence="9">Biopolymer transport protein ExbD</fullName>
    </submittedName>
</protein>
<dbReference type="GO" id="GO:0022857">
    <property type="term" value="F:transmembrane transporter activity"/>
    <property type="evidence" value="ECO:0007669"/>
    <property type="project" value="InterPro"/>
</dbReference>
<organism evidence="9 10">
    <name type="scientific">Thermovibrio guaymasensis</name>
    <dbReference type="NCBI Taxonomy" id="240167"/>
    <lineage>
        <taxon>Bacteria</taxon>
        <taxon>Pseudomonadati</taxon>
        <taxon>Aquificota</taxon>
        <taxon>Aquificia</taxon>
        <taxon>Desulfurobacteriales</taxon>
        <taxon>Desulfurobacteriaceae</taxon>
        <taxon>Thermovibrio</taxon>
    </lineage>
</organism>
<dbReference type="AlphaFoldDB" id="A0A420W9K5"/>
<keyword evidence="10" id="KW-1185">Reference proteome</keyword>
<dbReference type="PANTHER" id="PTHR30558">
    <property type="entry name" value="EXBD MEMBRANE COMPONENT OF PMF-DRIVEN MACROMOLECULE IMPORT SYSTEM"/>
    <property type="match status" value="1"/>
</dbReference>
<dbReference type="EMBL" id="RBIE01000001">
    <property type="protein sequence ID" value="RKQ64006.1"/>
    <property type="molecule type" value="Genomic_DNA"/>
</dbReference>
<keyword evidence="6 8" id="KW-0472">Membrane</keyword>
<dbReference type="RefSeq" id="WP_121170397.1">
    <property type="nucleotide sequence ID" value="NZ_RBIE01000001.1"/>
</dbReference>
<evidence type="ECO:0000256" key="3">
    <source>
        <dbReference type="ARBA" id="ARBA00022475"/>
    </source>
</evidence>
<evidence type="ECO:0000256" key="8">
    <source>
        <dbReference type="SAM" id="Phobius"/>
    </source>
</evidence>
<dbReference type="Proteomes" id="UP000280881">
    <property type="component" value="Unassembled WGS sequence"/>
</dbReference>